<accession>A0AA41X612</accession>
<feature type="transmembrane region" description="Helical" evidence="14">
    <location>
        <begin position="36"/>
        <end position="57"/>
    </location>
</feature>
<evidence type="ECO:0000256" key="6">
    <source>
        <dbReference type="ARBA" id="ARBA00022679"/>
    </source>
</evidence>
<dbReference type="GO" id="GO:0005886">
    <property type="term" value="C:plasma membrane"/>
    <property type="evidence" value="ECO:0007669"/>
    <property type="project" value="UniProtKB-SubCell"/>
</dbReference>
<evidence type="ECO:0000256" key="4">
    <source>
        <dbReference type="ARBA" id="ARBA00022475"/>
    </source>
</evidence>
<dbReference type="GO" id="GO:0005524">
    <property type="term" value="F:ATP binding"/>
    <property type="evidence" value="ECO:0007669"/>
    <property type="project" value="UniProtKB-KW"/>
</dbReference>
<reference evidence="16" key="1">
    <citation type="submission" date="2022-07" db="EMBL/GenBank/DDBJ databases">
        <authorList>
            <person name="Li W.-J."/>
            <person name="Deng Q.-Q."/>
        </authorList>
    </citation>
    <scope>NUCLEOTIDE SEQUENCE</scope>
    <source>
        <strain evidence="16">SYSU M60031</strain>
    </source>
</reference>
<evidence type="ECO:0000256" key="7">
    <source>
        <dbReference type="ARBA" id="ARBA00022692"/>
    </source>
</evidence>
<dbReference type="SMART" id="SM00387">
    <property type="entry name" value="HATPase_c"/>
    <property type="match status" value="1"/>
</dbReference>
<evidence type="ECO:0000256" key="2">
    <source>
        <dbReference type="ARBA" id="ARBA00004651"/>
    </source>
</evidence>
<feature type="transmembrane region" description="Helical" evidence="14">
    <location>
        <begin position="12"/>
        <end position="29"/>
    </location>
</feature>
<proteinExistence type="predicted"/>
<evidence type="ECO:0000256" key="11">
    <source>
        <dbReference type="ARBA" id="ARBA00022989"/>
    </source>
</evidence>
<dbReference type="PROSITE" id="PS50109">
    <property type="entry name" value="HIS_KIN"/>
    <property type="match status" value="1"/>
</dbReference>
<keyword evidence="12" id="KW-0902">Two-component regulatory system</keyword>
<evidence type="ECO:0000256" key="14">
    <source>
        <dbReference type="SAM" id="Phobius"/>
    </source>
</evidence>
<dbReference type="EMBL" id="JANCLT010000006">
    <property type="protein sequence ID" value="MCP8969337.1"/>
    <property type="molecule type" value="Genomic_DNA"/>
</dbReference>
<keyword evidence="7 14" id="KW-0812">Transmembrane</keyword>
<keyword evidence="6" id="KW-0808">Transferase</keyword>
<dbReference type="GO" id="GO:0000155">
    <property type="term" value="F:phosphorelay sensor kinase activity"/>
    <property type="evidence" value="ECO:0007669"/>
    <property type="project" value="InterPro"/>
</dbReference>
<evidence type="ECO:0000256" key="9">
    <source>
        <dbReference type="ARBA" id="ARBA00022777"/>
    </source>
</evidence>
<comment type="caution">
    <text evidence="16">The sequence shown here is derived from an EMBL/GenBank/DDBJ whole genome shotgun (WGS) entry which is preliminary data.</text>
</comment>
<keyword evidence="13 14" id="KW-0472">Membrane</keyword>
<dbReference type="InterPro" id="IPR003661">
    <property type="entry name" value="HisK_dim/P_dom"/>
</dbReference>
<dbReference type="InterPro" id="IPR004358">
    <property type="entry name" value="Sig_transdc_His_kin-like_C"/>
</dbReference>
<evidence type="ECO:0000256" key="12">
    <source>
        <dbReference type="ARBA" id="ARBA00023012"/>
    </source>
</evidence>
<dbReference type="GO" id="GO:0016036">
    <property type="term" value="P:cellular response to phosphate starvation"/>
    <property type="evidence" value="ECO:0007669"/>
    <property type="project" value="TreeGrafter"/>
</dbReference>
<dbReference type="InterPro" id="IPR003594">
    <property type="entry name" value="HATPase_dom"/>
</dbReference>
<dbReference type="EC" id="2.7.13.3" evidence="3"/>
<dbReference type="InterPro" id="IPR005467">
    <property type="entry name" value="His_kinase_dom"/>
</dbReference>
<evidence type="ECO:0000256" key="1">
    <source>
        <dbReference type="ARBA" id="ARBA00000085"/>
    </source>
</evidence>
<dbReference type="RefSeq" id="WP_254759261.1">
    <property type="nucleotide sequence ID" value="NZ_JANCLT010000006.1"/>
</dbReference>
<name>A0AA41X612_9BACI</name>
<keyword evidence="4" id="KW-1003">Cell membrane</keyword>
<keyword evidence="5" id="KW-0597">Phosphoprotein</keyword>
<dbReference type="SUPFAM" id="SSF55874">
    <property type="entry name" value="ATPase domain of HSP90 chaperone/DNA topoisomerase II/histidine kinase"/>
    <property type="match status" value="1"/>
</dbReference>
<protein>
    <recommendedName>
        <fullName evidence="3">histidine kinase</fullName>
        <ecNumber evidence="3">2.7.13.3</ecNumber>
    </recommendedName>
</protein>
<keyword evidence="10" id="KW-0067">ATP-binding</keyword>
<dbReference type="Pfam" id="PF02518">
    <property type="entry name" value="HATPase_c"/>
    <property type="match status" value="1"/>
</dbReference>
<evidence type="ECO:0000256" key="8">
    <source>
        <dbReference type="ARBA" id="ARBA00022741"/>
    </source>
</evidence>
<organism evidence="16 17">
    <name type="scientific">Ectobacillus ponti</name>
    <dbReference type="NCBI Taxonomy" id="2961894"/>
    <lineage>
        <taxon>Bacteria</taxon>
        <taxon>Bacillati</taxon>
        <taxon>Bacillota</taxon>
        <taxon>Bacilli</taxon>
        <taxon>Bacillales</taxon>
        <taxon>Bacillaceae</taxon>
        <taxon>Ectobacillus</taxon>
    </lineage>
</organism>
<evidence type="ECO:0000256" key="3">
    <source>
        <dbReference type="ARBA" id="ARBA00012438"/>
    </source>
</evidence>
<dbReference type="SMART" id="SM00388">
    <property type="entry name" value="HisKA"/>
    <property type="match status" value="1"/>
</dbReference>
<dbReference type="InterPro" id="IPR036890">
    <property type="entry name" value="HATPase_C_sf"/>
</dbReference>
<keyword evidence="9 16" id="KW-0418">Kinase</keyword>
<evidence type="ECO:0000259" key="15">
    <source>
        <dbReference type="PROSITE" id="PS50109"/>
    </source>
</evidence>
<evidence type="ECO:0000256" key="5">
    <source>
        <dbReference type="ARBA" id="ARBA00022553"/>
    </source>
</evidence>
<comment type="catalytic activity">
    <reaction evidence="1">
        <text>ATP + protein L-histidine = ADP + protein N-phospho-L-histidine.</text>
        <dbReference type="EC" id="2.7.13.3"/>
    </reaction>
</comment>
<evidence type="ECO:0000313" key="16">
    <source>
        <dbReference type="EMBL" id="MCP8969337.1"/>
    </source>
</evidence>
<dbReference type="PANTHER" id="PTHR45453">
    <property type="entry name" value="PHOSPHATE REGULON SENSOR PROTEIN PHOR"/>
    <property type="match status" value="1"/>
</dbReference>
<gene>
    <name evidence="16" type="ORF">NK662_12455</name>
</gene>
<dbReference type="AlphaFoldDB" id="A0AA41X612"/>
<dbReference type="GO" id="GO:0004721">
    <property type="term" value="F:phosphoprotein phosphatase activity"/>
    <property type="evidence" value="ECO:0007669"/>
    <property type="project" value="TreeGrafter"/>
</dbReference>
<sequence length="339" mass="39448">MKLFLREHLPLTVVYTLQLLFTVLIFWLADRRNLPLALYTALLSTALYIGYLLYRYITHRSLYQRLSQPLLSLEEFMGHTQQPPLAEAVQRLFEEQFRQYQHIIHTYEDKQRQHLTFVHQWVHQMKTPVSVLHLMLQEQEDVDELRAEVDRIERGLQMILYTSRLDTFAQDLQAEPVHIEALVKQAVSEYKRLLIRNRVYPQFTIDSSLHVASDQKWLAFVLGQLITNAVRYSAGCSNHLQISAFRDGRRAVLEVQDFGIGIPQKDIRRVFDSYFTGENGRRYGESTGMGLYLVKQICEKLGHRVQLTSQEGSGTRVQIMFHEALTSEGTALHNSSQPT</sequence>
<dbReference type="Proteomes" id="UP001156102">
    <property type="component" value="Unassembled WGS sequence"/>
</dbReference>
<dbReference type="Gene3D" id="3.30.565.10">
    <property type="entry name" value="Histidine kinase-like ATPase, C-terminal domain"/>
    <property type="match status" value="1"/>
</dbReference>
<keyword evidence="8" id="KW-0547">Nucleotide-binding</keyword>
<evidence type="ECO:0000256" key="13">
    <source>
        <dbReference type="ARBA" id="ARBA00023136"/>
    </source>
</evidence>
<dbReference type="PRINTS" id="PR00344">
    <property type="entry name" value="BCTRLSENSOR"/>
</dbReference>
<dbReference type="PANTHER" id="PTHR45453:SF2">
    <property type="entry name" value="HISTIDINE KINASE"/>
    <property type="match status" value="1"/>
</dbReference>
<comment type="subcellular location">
    <subcellularLocation>
        <location evidence="2">Cell membrane</location>
        <topology evidence="2">Multi-pass membrane protein</topology>
    </subcellularLocation>
</comment>
<feature type="domain" description="Histidine kinase" evidence="15">
    <location>
        <begin position="120"/>
        <end position="325"/>
    </location>
</feature>
<dbReference type="InterPro" id="IPR050351">
    <property type="entry name" value="BphY/WalK/GraS-like"/>
</dbReference>
<keyword evidence="17" id="KW-1185">Reference proteome</keyword>
<evidence type="ECO:0000256" key="10">
    <source>
        <dbReference type="ARBA" id="ARBA00022840"/>
    </source>
</evidence>
<evidence type="ECO:0000313" key="17">
    <source>
        <dbReference type="Proteomes" id="UP001156102"/>
    </source>
</evidence>
<keyword evidence="11 14" id="KW-1133">Transmembrane helix</keyword>